<feature type="domain" description="Limonene-1,2-epoxide hydrolase" evidence="1">
    <location>
        <begin position="4"/>
        <end position="112"/>
    </location>
</feature>
<reference evidence="2 3" key="1">
    <citation type="submission" date="2018-11" db="EMBL/GenBank/DDBJ databases">
        <authorList>
            <person name="Li F."/>
        </authorList>
    </citation>
    <scope>NUCLEOTIDE SEQUENCE [LARGE SCALE GENOMIC DNA]</scope>
    <source>
        <strain evidence="2 3">KIS18-7</strain>
    </source>
</reference>
<evidence type="ECO:0000313" key="3">
    <source>
        <dbReference type="Proteomes" id="UP000277094"/>
    </source>
</evidence>
<dbReference type="Gene3D" id="3.10.450.50">
    <property type="match status" value="1"/>
</dbReference>
<evidence type="ECO:0000259" key="1">
    <source>
        <dbReference type="Pfam" id="PF07858"/>
    </source>
</evidence>
<dbReference type="EMBL" id="RJSG01000002">
    <property type="protein sequence ID" value="RNL79332.1"/>
    <property type="molecule type" value="Genomic_DNA"/>
</dbReference>
<dbReference type="InterPro" id="IPR013100">
    <property type="entry name" value="LEH"/>
</dbReference>
<dbReference type="Pfam" id="PF07858">
    <property type="entry name" value="LEH"/>
    <property type="match status" value="1"/>
</dbReference>
<dbReference type="GO" id="GO:0016787">
    <property type="term" value="F:hydrolase activity"/>
    <property type="evidence" value="ECO:0007669"/>
    <property type="project" value="UniProtKB-KW"/>
</dbReference>
<dbReference type="Proteomes" id="UP000277094">
    <property type="component" value="Unassembled WGS sequence"/>
</dbReference>
<protein>
    <submittedName>
        <fullName evidence="2">Epoxide hydrolase</fullName>
    </submittedName>
</protein>
<proteinExistence type="predicted"/>
<evidence type="ECO:0000313" key="2">
    <source>
        <dbReference type="EMBL" id="RNL79332.1"/>
    </source>
</evidence>
<sequence length="130" mass="14528">MNGEISVVRRFFTLLEDEQAAEAVALLAPEVVWKNTGMPTISGRRVGGMLLDMQRRNIGFRADLHHIASDGPVVLTERTDYLTYRRWESAFWVCGTLEVHDGLITLWDDHFSPGGFVAASLKGLVGALRR</sequence>
<gene>
    <name evidence="2" type="ORF">EFL95_10065</name>
</gene>
<dbReference type="RefSeq" id="WP_123233834.1">
    <property type="nucleotide sequence ID" value="NZ_RJSG01000002.1"/>
</dbReference>
<comment type="caution">
    <text evidence="2">The sequence shown here is derived from an EMBL/GenBank/DDBJ whole genome shotgun (WGS) entry which is preliminary data.</text>
</comment>
<keyword evidence="2" id="KW-0378">Hydrolase</keyword>
<keyword evidence="3" id="KW-1185">Reference proteome</keyword>
<name>A0A3N0DUN0_9ACTN</name>
<organism evidence="2 3">
    <name type="scientific">Nocardioides marmorisolisilvae</name>
    <dbReference type="NCBI Taxonomy" id="1542737"/>
    <lineage>
        <taxon>Bacteria</taxon>
        <taxon>Bacillati</taxon>
        <taxon>Actinomycetota</taxon>
        <taxon>Actinomycetes</taxon>
        <taxon>Propionibacteriales</taxon>
        <taxon>Nocardioidaceae</taxon>
        <taxon>Nocardioides</taxon>
    </lineage>
</organism>
<dbReference type="OrthoDB" id="9781757at2"/>
<dbReference type="InterPro" id="IPR032710">
    <property type="entry name" value="NTF2-like_dom_sf"/>
</dbReference>
<dbReference type="AlphaFoldDB" id="A0A3N0DUN0"/>
<dbReference type="SUPFAM" id="SSF54427">
    <property type="entry name" value="NTF2-like"/>
    <property type="match status" value="1"/>
</dbReference>
<accession>A0A3N0DUN0</accession>